<keyword evidence="6" id="KW-1185">Reference proteome</keyword>
<dbReference type="OMA" id="CYWVLDN"/>
<evidence type="ECO:0000256" key="1">
    <source>
        <dbReference type="ARBA" id="ARBA00022593"/>
    </source>
</evidence>
<dbReference type="GeneID" id="14909112"/>
<organism evidence="5 6">
    <name type="scientific">Ichthyophthirius multifiliis</name>
    <name type="common">White spot disease agent</name>
    <name type="synonym">Ich</name>
    <dbReference type="NCBI Taxonomy" id="5932"/>
    <lineage>
        <taxon>Eukaryota</taxon>
        <taxon>Sar</taxon>
        <taxon>Alveolata</taxon>
        <taxon>Ciliophora</taxon>
        <taxon>Intramacronucleata</taxon>
        <taxon>Oligohymenophorea</taxon>
        <taxon>Hymenostomatida</taxon>
        <taxon>Ophryoglenina</taxon>
        <taxon>Ichthyophthirius</taxon>
    </lineage>
</organism>
<reference evidence="5 6" key="1">
    <citation type="submission" date="2011-07" db="EMBL/GenBank/DDBJ databases">
        <authorList>
            <person name="Coyne R."/>
            <person name="Brami D."/>
            <person name="Johnson J."/>
            <person name="Hostetler J."/>
            <person name="Hannick L."/>
            <person name="Clark T."/>
            <person name="Cassidy-Hanley D."/>
            <person name="Inman J."/>
        </authorList>
    </citation>
    <scope>NUCLEOTIDE SEQUENCE [LARGE SCALE GENOMIC DNA]</scope>
    <source>
        <strain evidence="5 6">G5</strain>
    </source>
</reference>
<dbReference type="AlphaFoldDB" id="G0QPA7"/>
<dbReference type="InParanoid" id="G0QPA7"/>
<dbReference type="InterPro" id="IPR008733">
    <property type="entry name" value="PEX11"/>
</dbReference>
<dbReference type="STRING" id="857967.G0QPA7"/>
<dbReference type="GO" id="GO:0005778">
    <property type="term" value="C:peroxisomal membrane"/>
    <property type="evidence" value="ECO:0007669"/>
    <property type="project" value="UniProtKB-SubCell"/>
</dbReference>
<dbReference type="PANTHER" id="PTHR12652:SF50">
    <property type="entry name" value="PEROXIN 11"/>
    <property type="match status" value="1"/>
</dbReference>
<keyword evidence="1" id="KW-0962">Peroxisome biogenesis</keyword>
<dbReference type="Proteomes" id="UP000008983">
    <property type="component" value="Unassembled WGS sequence"/>
</dbReference>
<evidence type="ECO:0008006" key="7">
    <source>
        <dbReference type="Google" id="ProtNLM"/>
    </source>
</evidence>
<gene>
    <name evidence="5" type="ORF">IMG5_066000</name>
</gene>
<comment type="subcellular location">
    <subcellularLocation>
        <location evidence="4">Peroxisome membrane</location>
    </subcellularLocation>
</comment>
<evidence type="ECO:0000313" key="6">
    <source>
        <dbReference type="Proteomes" id="UP000008983"/>
    </source>
</evidence>
<evidence type="ECO:0000256" key="4">
    <source>
        <dbReference type="ARBA" id="ARBA00046271"/>
    </source>
</evidence>
<evidence type="ECO:0000313" key="5">
    <source>
        <dbReference type="EMBL" id="EGR32944.1"/>
    </source>
</evidence>
<dbReference type="eggNOG" id="KOG4186">
    <property type="taxonomic scope" value="Eukaryota"/>
</dbReference>
<dbReference type="GO" id="GO:0016559">
    <property type="term" value="P:peroxisome fission"/>
    <property type="evidence" value="ECO:0007669"/>
    <property type="project" value="InterPro"/>
</dbReference>
<evidence type="ECO:0000256" key="2">
    <source>
        <dbReference type="ARBA" id="ARBA00023136"/>
    </source>
</evidence>
<dbReference type="Pfam" id="PF05648">
    <property type="entry name" value="PEX11"/>
    <property type="match status" value="1"/>
</dbReference>
<accession>G0QPA7</accession>
<sequence length="226" mass="25989">MISKLQGRDKFCKAIQYGSRFLKWHFTNTGNKDMSERFNGLFGGMRDARKLFRLFKTINECHKIMELLKKKDDDDLNKTLAILQRAFFGMFWFFDNLVILKQLKFLKGDHKPNSKTGSTFWFLALICAVVQNVRNLLKNLQKQSDTIQIILNTQTQEQNDKAQLQLIQLKKQTSEIYLNIIKSVADMITAGQAAQLWPNLLKKNANDGLCGIGGLISSVITSYQLF</sequence>
<protein>
    <recommendedName>
        <fullName evidence="7">Peroxisomal biogenesis factor 11</fullName>
    </recommendedName>
</protein>
<keyword evidence="3" id="KW-0576">Peroxisome</keyword>
<dbReference type="EMBL" id="GL983540">
    <property type="protein sequence ID" value="EGR32944.1"/>
    <property type="molecule type" value="Genomic_DNA"/>
</dbReference>
<proteinExistence type="predicted"/>
<name>G0QPA7_ICHMU</name>
<dbReference type="OrthoDB" id="411017at2759"/>
<keyword evidence="2" id="KW-0472">Membrane</keyword>
<dbReference type="RefSeq" id="XP_004036930.1">
    <property type="nucleotide sequence ID" value="XM_004036882.1"/>
</dbReference>
<dbReference type="PANTHER" id="PTHR12652">
    <property type="entry name" value="PEROXISOMAL BIOGENESIS FACTOR 11"/>
    <property type="match status" value="1"/>
</dbReference>
<evidence type="ECO:0000256" key="3">
    <source>
        <dbReference type="ARBA" id="ARBA00023140"/>
    </source>
</evidence>